<dbReference type="SUPFAM" id="SSF52540">
    <property type="entry name" value="P-loop containing nucleoside triphosphate hydrolases"/>
    <property type="match status" value="1"/>
</dbReference>
<reference evidence="3 4" key="2">
    <citation type="journal article" date="2010" name="Nucleic Acids Res.">
        <title>BeetleBase in 2010: revisions to provide comprehensive genomic information for Tribolium castaneum.</title>
        <authorList>
            <person name="Kim H.S."/>
            <person name="Murphy T."/>
            <person name="Xia J."/>
            <person name="Caragea D."/>
            <person name="Park Y."/>
            <person name="Beeman R.W."/>
            <person name="Lorenzen M.D."/>
            <person name="Butcher S."/>
            <person name="Manak J.R."/>
            <person name="Brown S.J."/>
        </authorList>
    </citation>
    <scope>NUCLEOTIDE SEQUENCE [LARGE SCALE GENOMIC DNA]</scope>
    <source>
        <strain evidence="3 4">Georgia GA2</strain>
    </source>
</reference>
<dbReference type="SUPFAM" id="SSF160443">
    <property type="entry name" value="SMR domain-like"/>
    <property type="match status" value="1"/>
</dbReference>
<dbReference type="KEGG" id="tca:657385"/>
<dbReference type="InterPro" id="IPR052772">
    <property type="entry name" value="Endo/PolyKinase_Domain-Protein"/>
</dbReference>
<dbReference type="HOGENOM" id="CLU_013820_0_0_1"/>
<organism evidence="3 4">
    <name type="scientific">Tribolium castaneum</name>
    <name type="common">Red flour beetle</name>
    <dbReference type="NCBI Taxonomy" id="7070"/>
    <lineage>
        <taxon>Eukaryota</taxon>
        <taxon>Metazoa</taxon>
        <taxon>Ecdysozoa</taxon>
        <taxon>Arthropoda</taxon>
        <taxon>Hexapoda</taxon>
        <taxon>Insecta</taxon>
        <taxon>Pterygota</taxon>
        <taxon>Neoptera</taxon>
        <taxon>Endopterygota</taxon>
        <taxon>Coleoptera</taxon>
        <taxon>Polyphaga</taxon>
        <taxon>Cucujiformia</taxon>
        <taxon>Tenebrionidae</taxon>
        <taxon>Tenebrionidae incertae sedis</taxon>
        <taxon>Tribolium</taxon>
    </lineage>
</organism>
<dbReference type="Pfam" id="PF08590">
    <property type="entry name" value="DUF1771"/>
    <property type="match status" value="1"/>
</dbReference>
<name>D7EJV7_TRICA</name>
<keyword evidence="4" id="KW-1185">Reference proteome</keyword>
<dbReference type="Gene3D" id="3.30.1370.110">
    <property type="match status" value="1"/>
</dbReference>
<dbReference type="InterPro" id="IPR013899">
    <property type="entry name" value="DUF1771"/>
</dbReference>
<dbReference type="PANTHER" id="PTHR46535:SF1">
    <property type="entry name" value="NEDD4-BINDING PROTEIN 2"/>
    <property type="match status" value="1"/>
</dbReference>
<dbReference type="EMBL" id="KQ971866">
    <property type="protein sequence ID" value="EFA12880.1"/>
    <property type="molecule type" value="Genomic_DNA"/>
</dbReference>
<dbReference type="Gene3D" id="3.40.50.300">
    <property type="entry name" value="P-loop containing nucleotide triphosphate hydrolases"/>
    <property type="match status" value="1"/>
</dbReference>
<dbReference type="OMA" id="NCIMEVH"/>
<feature type="region of interest" description="Disordered" evidence="1">
    <location>
        <begin position="54"/>
        <end position="78"/>
    </location>
</feature>
<sequence length="940" mass="107550">MSSPRNPKHQQEGVVKSLRDLFGNIFHIDIIRSVAHQCNFDIVRSSDVLIEMSNNIADQPSKKKQPKNSPKKTDPPRVIKSKKSQELERVINNIRQGYKVLVILRGLPGSGKSQLAVGITDVTLGPGNNSPHILSTDDYFIQNGRYVFDPNRLQEAHEWNHRRAFQAMSRGLSPVIIDNTNTQMWEMKPYAMMATDYGYLIEILEPDTWWCFNDKELARRNSHGVPRNKIKDMLDRYDKNITTQKLLCAYSLTYKFQKPPQFRLIPPIVRQNGYRIQNGVTKSRSTPIFDRQKSIENGVEAINLMDFNDVSNETEQNQAGTWDLNPVDAILMCTEENQTDVLQPKPITSIENAWGIDEKALYSWDIVTPLAEVGTPVDATIQPQVPKPETRDACTCYQANDWLNVAHKTVAARNRDINVGTPVRVLPPPKKTMLDKSCITDDVMDEEVSEEERIKDLMDLFPKLPKSSLCELFNKCHKNFHWTVDLLLEDSNLEMAETDDVTTPKVKLFKRKTISGDSLELKKCLEGKFDINREFYSDHVYKVKQFKFGSLDPPLPQPSTSTSDSDSDADLDPKSMIELNLGATFVAQLESLFGGDDGAFPQGYQPVVQMPLNLARQIYSFYIESVCQQMDAQTHILDRLVKEDEELARKLQKQEESRLVPQREPNFTEIMDEQVALSLHQRAVDEWKNMTADNLAAKLTKQKLFAAFPNIDQNALLEIWHAYDYDYNKTVEDLIANVGGSLDDQIKEPPLSATTLQEMKQAEENFDDFEQNEEQKPATYYREEANKHLKRRVELYERAKLYFQKGMFEVATFYSELAKKETKLYDKANHVAAAAFADEHSKRLQKFDTLDLHYFYVKEAIPNLDIFIDRNINLLKGGAKNGIDLFVITGRGKNSEGGRCKIKPAVITRLKKRNIGFVQMNPGLLKIRVMRNSLMTSDLP</sequence>
<reference evidence="3 4" key="1">
    <citation type="journal article" date="2008" name="Nature">
        <title>The genome of the model beetle and pest Tribolium castaneum.</title>
        <authorList>
            <consortium name="Tribolium Genome Sequencing Consortium"/>
            <person name="Richards S."/>
            <person name="Gibbs R.A."/>
            <person name="Weinstock G.M."/>
            <person name="Brown S.J."/>
            <person name="Denell R."/>
            <person name="Beeman R.W."/>
            <person name="Gibbs R."/>
            <person name="Beeman R.W."/>
            <person name="Brown S.J."/>
            <person name="Bucher G."/>
            <person name="Friedrich M."/>
            <person name="Grimmelikhuijzen C.J."/>
            <person name="Klingler M."/>
            <person name="Lorenzen M."/>
            <person name="Richards S."/>
            <person name="Roth S."/>
            <person name="Schroder R."/>
            <person name="Tautz D."/>
            <person name="Zdobnov E.M."/>
            <person name="Muzny D."/>
            <person name="Gibbs R.A."/>
            <person name="Weinstock G.M."/>
            <person name="Attaway T."/>
            <person name="Bell S."/>
            <person name="Buhay C.J."/>
            <person name="Chandrabose M.N."/>
            <person name="Chavez D."/>
            <person name="Clerk-Blankenburg K.P."/>
            <person name="Cree A."/>
            <person name="Dao M."/>
            <person name="Davis C."/>
            <person name="Chacko J."/>
            <person name="Dinh H."/>
            <person name="Dugan-Rocha S."/>
            <person name="Fowler G."/>
            <person name="Garner T.T."/>
            <person name="Garnes J."/>
            <person name="Gnirke A."/>
            <person name="Hawes A."/>
            <person name="Hernandez J."/>
            <person name="Hines S."/>
            <person name="Holder M."/>
            <person name="Hume J."/>
            <person name="Jhangiani S.N."/>
            <person name="Joshi V."/>
            <person name="Khan Z.M."/>
            <person name="Jackson L."/>
            <person name="Kovar C."/>
            <person name="Kowis A."/>
            <person name="Lee S."/>
            <person name="Lewis L.R."/>
            <person name="Margolis J."/>
            <person name="Morgan M."/>
            <person name="Nazareth L.V."/>
            <person name="Nguyen N."/>
            <person name="Okwuonu G."/>
            <person name="Parker D."/>
            <person name="Richards S."/>
            <person name="Ruiz S.J."/>
            <person name="Santibanez J."/>
            <person name="Savard J."/>
            <person name="Scherer S.E."/>
            <person name="Schneider B."/>
            <person name="Sodergren E."/>
            <person name="Tautz D."/>
            <person name="Vattahil S."/>
            <person name="Villasana D."/>
            <person name="White C.S."/>
            <person name="Wright R."/>
            <person name="Park Y."/>
            <person name="Beeman R.W."/>
            <person name="Lord J."/>
            <person name="Oppert B."/>
            <person name="Lorenzen M."/>
            <person name="Brown S."/>
            <person name="Wang L."/>
            <person name="Savard J."/>
            <person name="Tautz D."/>
            <person name="Richards S."/>
            <person name="Weinstock G."/>
            <person name="Gibbs R.A."/>
            <person name="Liu Y."/>
            <person name="Worley K."/>
            <person name="Weinstock G."/>
            <person name="Elsik C.G."/>
            <person name="Reese J.T."/>
            <person name="Elhaik E."/>
            <person name="Landan G."/>
            <person name="Graur D."/>
            <person name="Arensburger P."/>
            <person name="Atkinson P."/>
            <person name="Beeman R.W."/>
            <person name="Beidler J."/>
            <person name="Brown S.J."/>
            <person name="Demuth J.P."/>
            <person name="Drury D.W."/>
            <person name="Du Y.Z."/>
            <person name="Fujiwara H."/>
            <person name="Lorenzen M."/>
            <person name="Maselli V."/>
            <person name="Osanai M."/>
            <person name="Park Y."/>
            <person name="Robertson H.M."/>
            <person name="Tu Z."/>
            <person name="Wang J.J."/>
            <person name="Wang S."/>
            <person name="Richards S."/>
            <person name="Song H."/>
            <person name="Zhang L."/>
            <person name="Sodergren E."/>
            <person name="Werner D."/>
            <person name="Stanke M."/>
            <person name="Morgenstern B."/>
            <person name="Solovyev V."/>
            <person name="Kosarev P."/>
            <person name="Brown G."/>
            <person name="Chen H.C."/>
            <person name="Ermolaeva O."/>
            <person name="Hlavina W."/>
            <person name="Kapustin Y."/>
            <person name="Kiryutin B."/>
            <person name="Kitts P."/>
            <person name="Maglott D."/>
            <person name="Pruitt K."/>
            <person name="Sapojnikov V."/>
            <person name="Souvorov A."/>
            <person name="Mackey A.J."/>
            <person name="Waterhouse R.M."/>
            <person name="Wyder S."/>
            <person name="Zdobnov E.M."/>
            <person name="Zdobnov E.M."/>
            <person name="Wyder S."/>
            <person name="Kriventseva E.V."/>
            <person name="Kadowaki T."/>
            <person name="Bork P."/>
            <person name="Aranda M."/>
            <person name="Bao R."/>
            <person name="Beermann A."/>
            <person name="Berns N."/>
            <person name="Bolognesi R."/>
            <person name="Bonneton F."/>
            <person name="Bopp D."/>
            <person name="Brown S.J."/>
            <person name="Bucher G."/>
            <person name="Butts T."/>
            <person name="Chaumot A."/>
            <person name="Denell R.E."/>
            <person name="Ferrier D.E."/>
            <person name="Friedrich M."/>
            <person name="Gordon C.M."/>
            <person name="Jindra M."/>
            <person name="Klingler M."/>
            <person name="Lan Q."/>
            <person name="Lattorff H.M."/>
            <person name="Laudet V."/>
            <person name="von Levetsow C."/>
            <person name="Liu Z."/>
            <person name="Lutz R."/>
            <person name="Lynch J.A."/>
            <person name="da Fonseca R.N."/>
            <person name="Posnien N."/>
            <person name="Reuter R."/>
            <person name="Roth S."/>
            <person name="Savard J."/>
            <person name="Schinko J.B."/>
            <person name="Schmitt C."/>
            <person name="Schoppmeier M."/>
            <person name="Schroder R."/>
            <person name="Shippy T.D."/>
            <person name="Simonnet F."/>
            <person name="Marques-Souza H."/>
            <person name="Tautz D."/>
            <person name="Tomoyasu Y."/>
            <person name="Trauner J."/>
            <person name="Van der Zee M."/>
            <person name="Vervoort M."/>
            <person name="Wittkopp N."/>
            <person name="Wimmer E.A."/>
            <person name="Yang X."/>
            <person name="Jones A.K."/>
            <person name="Sattelle D.B."/>
            <person name="Ebert P.R."/>
            <person name="Nelson D."/>
            <person name="Scott J.G."/>
            <person name="Beeman R.W."/>
            <person name="Muthukrishnan S."/>
            <person name="Kramer K.J."/>
            <person name="Arakane Y."/>
            <person name="Beeman R.W."/>
            <person name="Zhu Q."/>
            <person name="Hogenkamp D."/>
            <person name="Dixit R."/>
            <person name="Oppert B."/>
            <person name="Jiang H."/>
            <person name="Zou Z."/>
            <person name="Marshall J."/>
            <person name="Elpidina E."/>
            <person name="Vinokurov K."/>
            <person name="Oppert C."/>
            <person name="Zou Z."/>
            <person name="Evans J."/>
            <person name="Lu Z."/>
            <person name="Zhao P."/>
            <person name="Sumathipala N."/>
            <person name="Altincicek B."/>
            <person name="Vilcinskas A."/>
            <person name="Williams M."/>
            <person name="Hultmark D."/>
            <person name="Hetru C."/>
            <person name="Jiang H."/>
            <person name="Grimmelikhuijzen C.J."/>
            <person name="Hauser F."/>
            <person name="Cazzamali G."/>
            <person name="Williamson M."/>
            <person name="Park Y."/>
            <person name="Li B."/>
            <person name="Tanaka Y."/>
            <person name="Predel R."/>
            <person name="Neupert S."/>
            <person name="Schachtner J."/>
            <person name="Verleyen P."/>
            <person name="Raible F."/>
            <person name="Bork P."/>
            <person name="Friedrich M."/>
            <person name="Walden K.K."/>
            <person name="Robertson H.M."/>
            <person name="Angeli S."/>
            <person name="Foret S."/>
            <person name="Bucher G."/>
            <person name="Schuetz S."/>
            <person name="Maleszka R."/>
            <person name="Wimmer E.A."/>
            <person name="Beeman R.W."/>
            <person name="Lorenzen M."/>
            <person name="Tomoyasu Y."/>
            <person name="Miller S.C."/>
            <person name="Grossmann D."/>
            <person name="Bucher G."/>
        </authorList>
    </citation>
    <scope>NUCLEOTIDE SEQUENCE [LARGE SCALE GENOMIC DNA]</scope>
    <source>
        <strain evidence="3 4">Georgia GA2</strain>
    </source>
</reference>
<dbReference type="InterPro" id="IPR027417">
    <property type="entry name" value="P-loop_NTPase"/>
</dbReference>
<proteinExistence type="predicted"/>
<evidence type="ECO:0000256" key="1">
    <source>
        <dbReference type="SAM" id="MobiDB-lite"/>
    </source>
</evidence>
<dbReference type="PANTHER" id="PTHR46535">
    <property type="entry name" value="NEDD4-BINDING PROTEIN 2"/>
    <property type="match status" value="1"/>
</dbReference>
<dbReference type="OrthoDB" id="3231855at2759"/>
<evidence type="ECO:0000313" key="3">
    <source>
        <dbReference type="EMBL" id="EFA12880.1"/>
    </source>
</evidence>
<dbReference type="Proteomes" id="UP000007266">
    <property type="component" value="Unassembled WGS sequence"/>
</dbReference>
<evidence type="ECO:0000313" key="4">
    <source>
        <dbReference type="Proteomes" id="UP000007266"/>
    </source>
</evidence>
<dbReference type="eggNOG" id="KOG2401">
    <property type="taxonomic scope" value="Eukaryota"/>
</dbReference>
<dbReference type="InParanoid" id="D7EJV7"/>
<dbReference type="AlphaFoldDB" id="D7EJV7"/>
<dbReference type="FunCoup" id="D7EJV7">
    <property type="interactions" value="12"/>
</dbReference>
<gene>
    <name evidence="3" type="primary">AUGUSTUS-3.0.2_11558</name>
    <name evidence="3" type="ORF">TcasGA2_TC011558</name>
</gene>
<evidence type="ECO:0000259" key="2">
    <source>
        <dbReference type="PROSITE" id="PS50828"/>
    </source>
</evidence>
<accession>D7EJV7</accession>
<dbReference type="InterPro" id="IPR036063">
    <property type="entry name" value="Smr_dom_sf"/>
</dbReference>
<dbReference type="InterPro" id="IPR002625">
    <property type="entry name" value="Smr_dom"/>
</dbReference>
<dbReference type="GO" id="GO:0004519">
    <property type="term" value="F:endonuclease activity"/>
    <property type="evidence" value="ECO:0000318"/>
    <property type="project" value="GO_Central"/>
</dbReference>
<dbReference type="STRING" id="7070.D7EJV7"/>
<protein>
    <recommendedName>
        <fullName evidence="2">Smr domain-containing protein</fullName>
    </recommendedName>
</protein>
<feature type="domain" description="Smr" evidence="2">
    <location>
        <begin position="850"/>
        <end position="930"/>
    </location>
</feature>
<dbReference type="SMART" id="SM01162">
    <property type="entry name" value="DUF1771"/>
    <property type="match status" value="1"/>
</dbReference>
<dbReference type="SMART" id="SM00463">
    <property type="entry name" value="SMR"/>
    <property type="match status" value="1"/>
</dbReference>
<dbReference type="PROSITE" id="PS50828">
    <property type="entry name" value="SMR"/>
    <property type="match status" value="1"/>
</dbReference>
<dbReference type="PhylomeDB" id="D7EJV7"/>
<feature type="region of interest" description="Disordered" evidence="1">
    <location>
        <begin position="552"/>
        <end position="573"/>
    </location>
</feature>
<dbReference type="Pfam" id="PF13671">
    <property type="entry name" value="AAA_33"/>
    <property type="match status" value="1"/>
</dbReference>